<dbReference type="InterPro" id="IPR000073">
    <property type="entry name" value="AB_hydrolase_1"/>
</dbReference>
<accession>A0A4Q0VDW7</accession>
<dbReference type="InterPro" id="IPR029058">
    <property type="entry name" value="AB_hydrolase_fold"/>
</dbReference>
<sequence length="338" mass="38279">MYINRRQKRRKLKLKSKKRFRKAMFISLIFVAFILLMGLSYEKIGQYNDSKKYLPAGKMVNVNNHKINVFTKGEGNVTVVFTGGLNEPSSYTQFYPLYNIISKHAKIAVYDRPGHGWSEITDVPRDIDSMVKEMHTALIESGQKPPYILVGHSLASLSAIRFAQTYKNEVSGIVLIDGGSPEYFLKNKVGTNSGTAFKYSILKSLGIARFAINHTKYSSKIVSGQNNLKLLPDDLKQLYLAMTVKTMFNKNIIDEGELISDNAKIVLDDGKLGNIPLRILTAESNTIEIPEWENSQIAFKEWSKDSKQMVVKGSRHSIHQFSPDIINNEIIKLIKKQK</sequence>
<dbReference type="SUPFAM" id="SSF53474">
    <property type="entry name" value="alpha/beta-Hydrolases"/>
    <property type="match status" value="1"/>
</dbReference>
<proteinExistence type="predicted"/>
<protein>
    <submittedName>
        <fullName evidence="2">Alpha/beta hydrolase</fullName>
    </submittedName>
</protein>
<evidence type="ECO:0000313" key="2">
    <source>
        <dbReference type="EMBL" id="RXI49291.1"/>
    </source>
</evidence>
<dbReference type="PANTHER" id="PTHR43798">
    <property type="entry name" value="MONOACYLGLYCEROL LIPASE"/>
    <property type="match status" value="1"/>
</dbReference>
<dbReference type="AlphaFoldDB" id="A0A4Q0VDW7"/>
<dbReference type="RefSeq" id="WP_129030030.1">
    <property type="nucleotide sequence ID" value="NZ_QMAP01000004.1"/>
</dbReference>
<reference evidence="2 3" key="1">
    <citation type="submission" date="2018-06" db="EMBL/GenBank/DDBJ databases">
        <title>Genome conservation of Clostridium tetani.</title>
        <authorList>
            <person name="Bruggemann H."/>
            <person name="Popoff M.R."/>
        </authorList>
    </citation>
    <scope>NUCLEOTIDE SEQUENCE [LARGE SCALE GENOMIC DNA]</scope>
    <source>
        <strain evidence="2 3">2017.061</strain>
    </source>
</reference>
<dbReference type="Pfam" id="PF00561">
    <property type="entry name" value="Abhydrolase_1"/>
    <property type="match status" value="1"/>
</dbReference>
<evidence type="ECO:0000259" key="1">
    <source>
        <dbReference type="Pfam" id="PF00561"/>
    </source>
</evidence>
<organism evidence="2 3">
    <name type="scientific">Clostridium tetani</name>
    <dbReference type="NCBI Taxonomy" id="1513"/>
    <lineage>
        <taxon>Bacteria</taxon>
        <taxon>Bacillati</taxon>
        <taxon>Bacillota</taxon>
        <taxon>Clostridia</taxon>
        <taxon>Eubacteriales</taxon>
        <taxon>Clostridiaceae</taxon>
        <taxon>Clostridium</taxon>
    </lineage>
</organism>
<gene>
    <name evidence="2" type="ORF">DP130_04325</name>
</gene>
<dbReference type="Gene3D" id="3.40.50.1820">
    <property type="entry name" value="alpha/beta hydrolase"/>
    <property type="match status" value="1"/>
</dbReference>
<dbReference type="InterPro" id="IPR050266">
    <property type="entry name" value="AB_hydrolase_sf"/>
</dbReference>
<evidence type="ECO:0000313" key="3">
    <source>
        <dbReference type="Proteomes" id="UP000290921"/>
    </source>
</evidence>
<dbReference type="Proteomes" id="UP000290921">
    <property type="component" value="Unassembled WGS sequence"/>
</dbReference>
<comment type="caution">
    <text evidence="2">The sequence shown here is derived from an EMBL/GenBank/DDBJ whole genome shotgun (WGS) entry which is preliminary data.</text>
</comment>
<dbReference type="EMBL" id="QMAP01000004">
    <property type="protein sequence ID" value="RXI49291.1"/>
    <property type="molecule type" value="Genomic_DNA"/>
</dbReference>
<dbReference type="GO" id="GO:0016787">
    <property type="term" value="F:hydrolase activity"/>
    <property type="evidence" value="ECO:0007669"/>
    <property type="project" value="UniProtKB-KW"/>
</dbReference>
<name>A0A4Q0VDW7_CLOTA</name>
<dbReference type="GO" id="GO:0016020">
    <property type="term" value="C:membrane"/>
    <property type="evidence" value="ECO:0007669"/>
    <property type="project" value="TreeGrafter"/>
</dbReference>
<feature type="domain" description="AB hydrolase-1" evidence="1">
    <location>
        <begin position="79"/>
        <end position="181"/>
    </location>
</feature>
<dbReference type="PANTHER" id="PTHR43798:SF33">
    <property type="entry name" value="HYDROLASE, PUTATIVE (AFU_ORTHOLOGUE AFUA_2G14860)-RELATED"/>
    <property type="match status" value="1"/>
</dbReference>
<keyword evidence="2" id="KW-0378">Hydrolase</keyword>